<dbReference type="EMBL" id="AP019791">
    <property type="protein sequence ID" value="BBL79315.1"/>
    <property type="molecule type" value="Genomic_DNA"/>
</dbReference>
<organism evidence="1 2">
    <name type="scientific">Rubrobacter xylanophilus</name>
    <dbReference type="NCBI Taxonomy" id="49319"/>
    <lineage>
        <taxon>Bacteria</taxon>
        <taxon>Bacillati</taxon>
        <taxon>Actinomycetota</taxon>
        <taxon>Rubrobacteria</taxon>
        <taxon>Rubrobacterales</taxon>
        <taxon>Rubrobacteraceae</taxon>
        <taxon>Rubrobacter</taxon>
    </lineage>
</organism>
<reference evidence="1" key="1">
    <citation type="journal article" date="2019" name="Microbiol. Resour. Announc.">
        <title>Complete Genome Sequence of Rubrobacter xylanophilus Strain AA3-22, Isolated from Arima Onsen in Japan.</title>
        <authorList>
            <person name="Tomariguchi N."/>
            <person name="Miyazaki K."/>
        </authorList>
    </citation>
    <scope>NUCLEOTIDE SEQUENCE [LARGE SCALE GENOMIC DNA]</scope>
    <source>
        <strain evidence="1">AA3-22</strain>
    </source>
</reference>
<evidence type="ECO:0000313" key="1">
    <source>
        <dbReference type="EMBL" id="BBL79315.1"/>
    </source>
</evidence>
<dbReference type="AlphaFoldDB" id="A0A510HJ87"/>
<name>A0A510HJ87_9ACTN</name>
<protein>
    <submittedName>
        <fullName evidence="1">Uncharacterized protein</fullName>
    </submittedName>
</protein>
<gene>
    <name evidence="1" type="ORF">RxyAA322_11690</name>
</gene>
<accession>A0A510HJ87</accession>
<proteinExistence type="predicted"/>
<sequence length="89" mass="10270">MSLFQDPCLHRAPLSRTLAPLQCPTNAPSFYTYRYPAPARVLWQEIATVLAEAAESVVCAVKMVRQTQWAEWMNRKQMDLTERISYQPP</sequence>
<evidence type="ECO:0000313" key="2">
    <source>
        <dbReference type="Proteomes" id="UP000318065"/>
    </source>
</evidence>
<dbReference type="Proteomes" id="UP000318065">
    <property type="component" value="Chromosome"/>
</dbReference>
<keyword evidence="2" id="KW-1185">Reference proteome</keyword>